<feature type="region of interest" description="Disordered" evidence="1">
    <location>
        <begin position="1"/>
        <end position="74"/>
    </location>
</feature>
<name>A0A4V5P7N8_MONMO</name>
<dbReference type="EMBL" id="RWIC01001326">
    <property type="protein sequence ID" value="TKC36310.1"/>
    <property type="molecule type" value="Genomic_DNA"/>
</dbReference>
<sequence length="148" mass="15693">AATMAAWRVPASVGAALGRQPSAAPPPEPPRVGEGFRQRLSFTLCSASQGDRGGSGPDSQDGPDGAARRPASKELTAAERRISELHAAACAAGRLNYVDPATGYMVLTRLAHLQRGRCCGSTCRHCPYGQVNVKDPSKKKQFNSHFYV</sequence>
<evidence type="ECO:0000313" key="3">
    <source>
        <dbReference type="Proteomes" id="UP000308365"/>
    </source>
</evidence>
<reference evidence="3" key="1">
    <citation type="journal article" date="2019" name="IScience">
        <title>Narwhal Genome Reveals Long-Term Low Genetic Diversity despite Current Large Abundance Size.</title>
        <authorList>
            <person name="Westbury M.V."/>
            <person name="Petersen B."/>
            <person name="Garde E."/>
            <person name="Heide-Jorgensen M.P."/>
            <person name="Lorenzen E.D."/>
        </authorList>
    </citation>
    <scope>NUCLEOTIDE SEQUENCE [LARGE SCALE GENOMIC DNA]</scope>
</reference>
<comment type="caution">
    <text evidence="2">The sequence shown here is derived from an EMBL/GenBank/DDBJ whole genome shotgun (WGS) entry which is preliminary data.</text>
</comment>
<organism evidence="2 3">
    <name type="scientific">Monodon monoceros</name>
    <name type="common">Narwhal</name>
    <name type="synonym">Ceratodon monodon</name>
    <dbReference type="NCBI Taxonomy" id="40151"/>
    <lineage>
        <taxon>Eukaryota</taxon>
        <taxon>Metazoa</taxon>
        <taxon>Chordata</taxon>
        <taxon>Craniata</taxon>
        <taxon>Vertebrata</taxon>
        <taxon>Euteleostomi</taxon>
        <taxon>Mammalia</taxon>
        <taxon>Eutheria</taxon>
        <taxon>Laurasiatheria</taxon>
        <taxon>Artiodactyla</taxon>
        <taxon>Whippomorpha</taxon>
        <taxon>Cetacea</taxon>
        <taxon>Odontoceti</taxon>
        <taxon>Monodontidae</taxon>
        <taxon>Monodon</taxon>
    </lineage>
</organism>
<dbReference type="Proteomes" id="UP000308365">
    <property type="component" value="Unassembled WGS sequence"/>
</dbReference>
<protein>
    <submittedName>
        <fullName evidence="2">Uncharacterized protein</fullName>
    </submittedName>
</protein>
<dbReference type="InterPro" id="IPR040807">
    <property type="entry name" value="DUF5522"/>
</dbReference>
<gene>
    <name evidence="2" type="ORF">EI555_015241</name>
</gene>
<dbReference type="PANTHER" id="PTHR21037">
    <property type="entry name" value="39S RIBOSOMAL PROTEIN L14, MITOCHONDRIAL"/>
    <property type="match status" value="1"/>
</dbReference>
<evidence type="ECO:0000256" key="1">
    <source>
        <dbReference type="SAM" id="MobiDB-lite"/>
    </source>
</evidence>
<dbReference type="Pfam" id="PF17653">
    <property type="entry name" value="DUF5522"/>
    <property type="match status" value="1"/>
</dbReference>
<proteinExistence type="predicted"/>
<dbReference type="PANTHER" id="PTHR21037:SF2">
    <property type="entry name" value="SIMILAR TO NOVEL PROTEIN"/>
    <property type="match status" value="1"/>
</dbReference>
<feature type="non-terminal residue" evidence="2">
    <location>
        <position position="1"/>
    </location>
</feature>
<accession>A0A4V5P7N8</accession>
<evidence type="ECO:0000313" key="2">
    <source>
        <dbReference type="EMBL" id="TKC36310.1"/>
    </source>
</evidence>
<dbReference type="AlphaFoldDB" id="A0A4V5P7N8"/>